<sequence length="232" mass="27356">MPFRLTYVRDRADFEDVMACQWIAHENPFQPFFRLFCPVYESGRLDSINKAASLQWKWHEHEIDAHWLKVVDEGAENKIVGAAWYKIYKEDPFQHEEEEVVDWYPENSTREFVGQALEQLDEPRRNGAQKPHIFLNILFTHPSYRSRGVGSTLLTWGIEKADELDVEFWLDATPLGKPLYEKHGFELVKRNPVVPKTDLPDEDWQQLQGEMGEIVFWTMKRGRKSERETTTA</sequence>
<dbReference type="Pfam" id="PF00583">
    <property type="entry name" value="Acetyltransf_1"/>
    <property type="match status" value="1"/>
</dbReference>
<keyword evidence="3" id="KW-1185">Reference proteome</keyword>
<dbReference type="CDD" id="cd04301">
    <property type="entry name" value="NAT_SF"/>
    <property type="match status" value="1"/>
</dbReference>
<dbReference type="RefSeq" id="XP_033527469.1">
    <property type="nucleotide sequence ID" value="XM_033665589.1"/>
</dbReference>
<evidence type="ECO:0000259" key="1">
    <source>
        <dbReference type="PROSITE" id="PS51186"/>
    </source>
</evidence>
<dbReference type="PANTHER" id="PTHR42791">
    <property type="entry name" value="GNAT FAMILY ACETYLTRANSFERASE"/>
    <property type="match status" value="1"/>
</dbReference>
<dbReference type="OrthoDB" id="410198at2759"/>
<accession>A0A6A6AM74</accession>
<dbReference type="EMBL" id="ML977500">
    <property type="protein sequence ID" value="KAF2133082.1"/>
    <property type="molecule type" value="Genomic_DNA"/>
</dbReference>
<dbReference type="InterPro" id="IPR000182">
    <property type="entry name" value="GNAT_dom"/>
</dbReference>
<organism evidence="2 3">
    <name type="scientific">Dothidotthia symphoricarpi CBS 119687</name>
    <dbReference type="NCBI Taxonomy" id="1392245"/>
    <lineage>
        <taxon>Eukaryota</taxon>
        <taxon>Fungi</taxon>
        <taxon>Dikarya</taxon>
        <taxon>Ascomycota</taxon>
        <taxon>Pezizomycotina</taxon>
        <taxon>Dothideomycetes</taxon>
        <taxon>Pleosporomycetidae</taxon>
        <taxon>Pleosporales</taxon>
        <taxon>Dothidotthiaceae</taxon>
        <taxon>Dothidotthia</taxon>
    </lineage>
</organism>
<dbReference type="PROSITE" id="PS51186">
    <property type="entry name" value="GNAT"/>
    <property type="match status" value="1"/>
</dbReference>
<reference evidence="2" key="1">
    <citation type="journal article" date="2020" name="Stud. Mycol.">
        <title>101 Dothideomycetes genomes: a test case for predicting lifestyles and emergence of pathogens.</title>
        <authorList>
            <person name="Haridas S."/>
            <person name="Albert R."/>
            <person name="Binder M."/>
            <person name="Bloem J."/>
            <person name="Labutti K."/>
            <person name="Salamov A."/>
            <person name="Andreopoulos B."/>
            <person name="Baker S."/>
            <person name="Barry K."/>
            <person name="Bills G."/>
            <person name="Bluhm B."/>
            <person name="Cannon C."/>
            <person name="Castanera R."/>
            <person name="Culley D."/>
            <person name="Daum C."/>
            <person name="Ezra D."/>
            <person name="Gonzalez J."/>
            <person name="Henrissat B."/>
            <person name="Kuo A."/>
            <person name="Liang C."/>
            <person name="Lipzen A."/>
            <person name="Lutzoni F."/>
            <person name="Magnuson J."/>
            <person name="Mondo S."/>
            <person name="Nolan M."/>
            <person name="Ohm R."/>
            <person name="Pangilinan J."/>
            <person name="Park H.-J."/>
            <person name="Ramirez L."/>
            <person name="Alfaro M."/>
            <person name="Sun H."/>
            <person name="Tritt A."/>
            <person name="Yoshinaga Y."/>
            <person name="Zwiers L.-H."/>
            <person name="Turgeon B."/>
            <person name="Goodwin S."/>
            <person name="Spatafora J."/>
            <person name="Crous P."/>
            <person name="Grigoriev I."/>
        </authorList>
    </citation>
    <scope>NUCLEOTIDE SEQUENCE</scope>
    <source>
        <strain evidence="2">CBS 119687</strain>
    </source>
</reference>
<dbReference type="PANTHER" id="PTHR42791:SF5">
    <property type="entry name" value="HYPOTHETICAL ACETYLTRANSFERASE (EUROFUNG)"/>
    <property type="match status" value="1"/>
</dbReference>
<gene>
    <name evidence="2" type="ORF">P153DRAFT_334003</name>
</gene>
<dbReference type="Proteomes" id="UP000799771">
    <property type="component" value="Unassembled WGS sequence"/>
</dbReference>
<protein>
    <recommendedName>
        <fullName evidence="1">N-acetyltransferase domain-containing protein</fullName>
    </recommendedName>
</protein>
<feature type="domain" description="N-acetyltransferase" evidence="1">
    <location>
        <begin position="69"/>
        <end position="206"/>
    </location>
</feature>
<dbReference type="GO" id="GO:0016747">
    <property type="term" value="F:acyltransferase activity, transferring groups other than amino-acyl groups"/>
    <property type="evidence" value="ECO:0007669"/>
    <property type="project" value="InterPro"/>
</dbReference>
<evidence type="ECO:0000313" key="3">
    <source>
        <dbReference type="Proteomes" id="UP000799771"/>
    </source>
</evidence>
<dbReference type="GeneID" id="54406021"/>
<dbReference type="Gene3D" id="3.40.630.30">
    <property type="match status" value="1"/>
</dbReference>
<dbReference type="InterPro" id="IPR016181">
    <property type="entry name" value="Acyl_CoA_acyltransferase"/>
</dbReference>
<dbReference type="AlphaFoldDB" id="A0A6A6AM74"/>
<proteinExistence type="predicted"/>
<dbReference type="SUPFAM" id="SSF55729">
    <property type="entry name" value="Acyl-CoA N-acyltransferases (Nat)"/>
    <property type="match status" value="1"/>
</dbReference>
<evidence type="ECO:0000313" key="2">
    <source>
        <dbReference type="EMBL" id="KAF2133082.1"/>
    </source>
</evidence>
<name>A0A6A6AM74_9PLEO</name>
<dbReference type="InterPro" id="IPR052523">
    <property type="entry name" value="Trichothecene_AcTrans"/>
</dbReference>